<accession>A0A4V3C4J5</accession>
<dbReference type="RefSeq" id="WP_162847388.1">
    <property type="nucleotide sequence ID" value="NZ_SNWP01000011.1"/>
</dbReference>
<dbReference type="PANTHER" id="PTHR16026:SF0">
    <property type="entry name" value="CARTILAGE ACIDIC PROTEIN 1"/>
    <property type="match status" value="1"/>
</dbReference>
<dbReference type="InterPro" id="IPR013517">
    <property type="entry name" value="FG-GAP"/>
</dbReference>
<dbReference type="PANTHER" id="PTHR16026">
    <property type="entry name" value="CARTILAGE ACIDIC PROTEIN 1"/>
    <property type="match status" value="1"/>
</dbReference>
<dbReference type="Pfam" id="PF13517">
    <property type="entry name" value="FG-GAP_3"/>
    <property type="match status" value="7"/>
</dbReference>
<sequence length="1113" mass="123787">MSKRTAFVLSSIGIAASIMMIMTGCRNTTTITEDPVFKKVSSAESGVSFSNRVDENYQRNYFDTFAYVYNGAGVATGDFNNDGLIDIYFTGNEVANKLYLNKGGMKFSDISKTAGVEGTSSWDNGVSLVDINNDGWLDIYICKGGSIKETEEERRNLLYINQGNLTFKEEAKQYGLDDAGYSMHAAFFDMDNDNDLDMYLTNRPKDFYLGLSQMVAGKRNPPDDARDKLYRNDNGKFTEIGKQAGITNNFGYALSVVTADLNNDGYTDIFVSNDYADNDYFYINQKNGTFKDEVKKMTNHLSLFSMGADIADINNDGFEDIMVMEMLPENYKRSKVSMPRMDVDGFWAIVDSGFQKQYMHNALHLNHGNGFFSDVSQMAGISKTEWSWSTIAADFDNDGNRDIFVANGYRRDLFDGDLQQKQDMYIQANAHKYASSEEMFTKGFKEYMDIYSPIKARNYLFKNKGSLQFENVSEAWGFKDSTFSNGAAVADFDNDGDLDLVINNLDGESDLYENVVNNKNNHIRIKLEGPEKNIDGIGAKVSLYYDGKQQQFFQQKLVRGYLSTNEPTVHFGLGKTAKVDSVVIVWPDGKSNTISNPAINQVAKANYKNAVAGINYAAIYNPLFAEATDLLLAAPFVHKENKVDEYADQVLLPHEFSRSGPFVTTGDVNGDGQEDFYVGGAKDQSGSLYLQQNGKFIPKTITVFEADKKYEDMGAVFFDADKDGDMDLYVVSGGSEFEEGSPMYNDRLYLNDGKGNFTKATQALPVTVSSGSCVTVADIDGDGDMDIFRGGEIVPHKYPQAPLSYLFINEKGTFVDRTNDLLPGLSRVGMVKSAVWADLNADKKPELILAGEWMPVKVFEYSSGKLKDVSKQYGFEKTEGWWDKLVADDIDGDGDIDIVAGNLGENYKFKASDKKPFEVWAKDFDGNGTNDIFLARHLNDNTIVPIRGRECTSQQCPMIAQKFPTYLSFAESDLTGILGEAEMKTALHYQAHLFSTVVFLNEKGKFTPKRLPVEAQLSTVNGIIVKDFDGDGKKDILLAGNKFDVEVETTPADASPGLLLKGLGNAAFRSLKPMESGFFAPQNVKDIQMIRLTNGWGVLVTANNDRLRFYSGK</sequence>
<dbReference type="PROSITE" id="PS51257">
    <property type="entry name" value="PROKAR_LIPOPROTEIN"/>
    <property type="match status" value="1"/>
</dbReference>
<dbReference type="AlphaFoldDB" id="A0A4V3C4J5"/>
<protein>
    <submittedName>
        <fullName evidence="3">VCBS repeat protein</fullName>
    </submittedName>
</protein>
<name>A0A4V3C4J5_9BACT</name>
<proteinExistence type="predicted"/>
<feature type="domain" description="ASPIC/UnbV" evidence="2">
    <location>
        <begin position="536"/>
        <end position="602"/>
    </location>
</feature>
<evidence type="ECO:0000313" key="4">
    <source>
        <dbReference type="Proteomes" id="UP000295741"/>
    </source>
</evidence>
<dbReference type="SUPFAM" id="SSF69318">
    <property type="entry name" value="Integrin alpha N-terminal domain"/>
    <property type="match status" value="3"/>
</dbReference>
<organism evidence="3 4">
    <name type="scientific">Sediminibacterium goheungense</name>
    <dbReference type="NCBI Taxonomy" id="1086393"/>
    <lineage>
        <taxon>Bacteria</taxon>
        <taxon>Pseudomonadati</taxon>
        <taxon>Bacteroidota</taxon>
        <taxon>Chitinophagia</taxon>
        <taxon>Chitinophagales</taxon>
        <taxon>Chitinophagaceae</taxon>
        <taxon>Sediminibacterium</taxon>
    </lineage>
</organism>
<evidence type="ECO:0000259" key="2">
    <source>
        <dbReference type="Pfam" id="PF07593"/>
    </source>
</evidence>
<dbReference type="InterPro" id="IPR028994">
    <property type="entry name" value="Integrin_alpha_N"/>
</dbReference>
<gene>
    <name evidence="3" type="ORF">BC659_1563</name>
</gene>
<evidence type="ECO:0000313" key="3">
    <source>
        <dbReference type="EMBL" id="TDO26258.1"/>
    </source>
</evidence>
<comment type="caution">
    <text evidence="3">The sequence shown here is derived from an EMBL/GenBank/DDBJ whole genome shotgun (WGS) entry which is preliminary data.</text>
</comment>
<keyword evidence="4" id="KW-1185">Reference proteome</keyword>
<dbReference type="EMBL" id="SNWP01000011">
    <property type="protein sequence ID" value="TDO26258.1"/>
    <property type="molecule type" value="Genomic_DNA"/>
</dbReference>
<dbReference type="Gene3D" id="2.130.10.130">
    <property type="entry name" value="Integrin alpha, N-terminal"/>
    <property type="match status" value="3"/>
</dbReference>
<dbReference type="Pfam" id="PF07593">
    <property type="entry name" value="UnbV_ASPIC"/>
    <property type="match status" value="1"/>
</dbReference>
<dbReference type="InterPro" id="IPR011519">
    <property type="entry name" value="UnbV_ASPIC"/>
</dbReference>
<dbReference type="Proteomes" id="UP000295741">
    <property type="component" value="Unassembled WGS sequence"/>
</dbReference>
<dbReference type="InterPro" id="IPR027039">
    <property type="entry name" value="Crtac1"/>
</dbReference>
<evidence type="ECO:0000256" key="1">
    <source>
        <dbReference type="ARBA" id="ARBA00022729"/>
    </source>
</evidence>
<reference evidence="3 4" key="1">
    <citation type="submission" date="2019-03" db="EMBL/GenBank/DDBJ databases">
        <title>Genomic Encyclopedia of Archaeal and Bacterial Type Strains, Phase II (KMG-II): from individual species to whole genera.</title>
        <authorList>
            <person name="Goeker M."/>
        </authorList>
    </citation>
    <scope>NUCLEOTIDE SEQUENCE [LARGE SCALE GENOMIC DNA]</scope>
    <source>
        <strain evidence="3 4">DSM 28323</strain>
    </source>
</reference>
<keyword evidence="1" id="KW-0732">Signal</keyword>